<sequence>MGGMMHSLILFTGLLLGTIVSAVPIEGDEAGIGLIALAFLYDYGNGNTFPSGIIGPSCSIPPSSEPFQCEDLGAAIKKCQTNGVTVLLFSRLVVQQEHILSRHSGRLKRLANTSGTYGKRKVMLYIDLLEQLSSMAGTLISRHLAQIIFYNNSSCSVNDAFGSSVTNIAGTESPNARILSGLPASPYAATGTYDGAQYYLQLRALAALLREFASHPQLGGVMLWSAGFSGININHSCNHARDRVCTHLTSGLPSVFHESSLVHMPANLEVLQASTLNCSGLTAWNALFGVEGLKPKKGDWVLVQGTGGASIAALQFALAAGATIIATTSSTVKAQRLKSLGAHVLNYR</sequence>
<dbReference type="Proteomes" id="UP000249526">
    <property type="component" value="Unassembled WGS sequence"/>
</dbReference>
<dbReference type="Gene3D" id="3.40.50.720">
    <property type="entry name" value="NAD(P)-binding Rossmann-like Domain"/>
    <property type="match status" value="1"/>
</dbReference>
<dbReference type="EMBL" id="KZ825064">
    <property type="protein sequence ID" value="RAH56731.1"/>
    <property type="molecule type" value="Genomic_DNA"/>
</dbReference>
<evidence type="ECO:0008006" key="4">
    <source>
        <dbReference type="Google" id="ProtNLM"/>
    </source>
</evidence>
<protein>
    <recommendedName>
        <fullName evidence="4">NAD(P)-binding protein</fullName>
    </recommendedName>
</protein>
<dbReference type="SUPFAM" id="SSF51735">
    <property type="entry name" value="NAD(P)-binding Rossmann-fold domains"/>
    <property type="match status" value="1"/>
</dbReference>
<dbReference type="PANTHER" id="PTHR45033:SF2">
    <property type="entry name" value="ZINC-TYPE ALCOHOL DEHYDROGENASE-LIKE PROTEIN C1773.06C"/>
    <property type="match status" value="1"/>
</dbReference>
<feature type="chain" id="PRO_5034759185" description="NAD(P)-binding protein" evidence="1">
    <location>
        <begin position="23"/>
        <end position="348"/>
    </location>
</feature>
<proteinExistence type="predicted"/>
<dbReference type="GeneID" id="37162106"/>
<dbReference type="PANTHER" id="PTHR45033">
    <property type="match status" value="1"/>
</dbReference>
<dbReference type="InterPro" id="IPR017853">
    <property type="entry name" value="GH"/>
</dbReference>
<name>A0A8G1R158_9EURO</name>
<evidence type="ECO:0000256" key="1">
    <source>
        <dbReference type="SAM" id="SignalP"/>
    </source>
</evidence>
<dbReference type="InterPro" id="IPR052711">
    <property type="entry name" value="Zinc_ADH-like"/>
</dbReference>
<keyword evidence="3" id="KW-1185">Reference proteome</keyword>
<dbReference type="Gene3D" id="3.20.20.80">
    <property type="entry name" value="Glycosidases"/>
    <property type="match status" value="2"/>
</dbReference>
<feature type="signal peptide" evidence="1">
    <location>
        <begin position="1"/>
        <end position="22"/>
    </location>
</feature>
<dbReference type="SUPFAM" id="SSF51445">
    <property type="entry name" value="(Trans)glycosidases"/>
    <property type="match status" value="1"/>
</dbReference>
<dbReference type="Gene3D" id="3.90.180.10">
    <property type="entry name" value="Medium-chain alcohol dehydrogenases, catalytic domain"/>
    <property type="match status" value="1"/>
</dbReference>
<evidence type="ECO:0000313" key="2">
    <source>
        <dbReference type="EMBL" id="RAH56731.1"/>
    </source>
</evidence>
<evidence type="ECO:0000313" key="3">
    <source>
        <dbReference type="Proteomes" id="UP000249526"/>
    </source>
</evidence>
<reference evidence="2 3" key="1">
    <citation type="submission" date="2018-02" db="EMBL/GenBank/DDBJ databases">
        <title>The genomes of Aspergillus section Nigri reveals drivers in fungal speciation.</title>
        <authorList>
            <consortium name="DOE Joint Genome Institute"/>
            <person name="Vesth T.C."/>
            <person name="Nybo J."/>
            <person name="Theobald S."/>
            <person name="Brandl J."/>
            <person name="Frisvad J.C."/>
            <person name="Nielsen K.F."/>
            <person name="Lyhne E.K."/>
            <person name="Kogle M.E."/>
            <person name="Kuo A."/>
            <person name="Riley R."/>
            <person name="Clum A."/>
            <person name="Nolan M."/>
            <person name="Lipzen A."/>
            <person name="Salamov A."/>
            <person name="Henrissat B."/>
            <person name="Wiebenga A."/>
            <person name="De vries R.P."/>
            <person name="Grigoriev I.V."/>
            <person name="Mortensen U.H."/>
            <person name="Andersen M.R."/>
            <person name="Baker S.E."/>
        </authorList>
    </citation>
    <scope>NUCLEOTIDE SEQUENCE [LARGE SCALE GENOMIC DNA]</scope>
    <source>
        <strain evidence="2 3">CBS 112811</strain>
    </source>
</reference>
<organism evidence="2 3">
    <name type="scientific">Aspergillus piperis CBS 112811</name>
    <dbReference type="NCBI Taxonomy" id="1448313"/>
    <lineage>
        <taxon>Eukaryota</taxon>
        <taxon>Fungi</taxon>
        <taxon>Dikarya</taxon>
        <taxon>Ascomycota</taxon>
        <taxon>Pezizomycotina</taxon>
        <taxon>Eurotiomycetes</taxon>
        <taxon>Eurotiomycetidae</taxon>
        <taxon>Eurotiales</taxon>
        <taxon>Aspergillaceae</taxon>
        <taxon>Aspergillus</taxon>
        <taxon>Aspergillus subgen. Circumdati</taxon>
    </lineage>
</organism>
<gene>
    <name evidence="2" type="ORF">BO85DRAFT_439251</name>
</gene>
<dbReference type="RefSeq" id="XP_025514653.1">
    <property type="nucleotide sequence ID" value="XM_025658704.1"/>
</dbReference>
<accession>A0A8G1R158</accession>
<keyword evidence="1" id="KW-0732">Signal</keyword>
<dbReference type="InterPro" id="IPR036291">
    <property type="entry name" value="NAD(P)-bd_dom_sf"/>
</dbReference>
<dbReference type="AlphaFoldDB" id="A0A8G1R158"/>